<gene>
    <name evidence="1" type="ORF">NM688_g4001</name>
</gene>
<protein>
    <submittedName>
        <fullName evidence="1">Uncharacterized protein</fullName>
    </submittedName>
</protein>
<comment type="caution">
    <text evidence="1">The sequence shown here is derived from an EMBL/GenBank/DDBJ whole genome shotgun (WGS) entry which is preliminary data.</text>
</comment>
<reference evidence="1" key="1">
    <citation type="submission" date="2022-07" db="EMBL/GenBank/DDBJ databases">
        <title>Genome Sequence of Phlebia brevispora.</title>
        <authorList>
            <person name="Buettner E."/>
        </authorList>
    </citation>
    <scope>NUCLEOTIDE SEQUENCE</scope>
    <source>
        <strain evidence="1">MPL23</strain>
    </source>
</reference>
<evidence type="ECO:0000313" key="2">
    <source>
        <dbReference type="Proteomes" id="UP001148662"/>
    </source>
</evidence>
<proteinExistence type="predicted"/>
<evidence type="ECO:0000313" key="1">
    <source>
        <dbReference type="EMBL" id="KAJ3552724.1"/>
    </source>
</evidence>
<dbReference type="EMBL" id="JANHOG010000625">
    <property type="protein sequence ID" value="KAJ3552724.1"/>
    <property type="molecule type" value="Genomic_DNA"/>
</dbReference>
<dbReference type="Proteomes" id="UP001148662">
    <property type="component" value="Unassembled WGS sequence"/>
</dbReference>
<sequence>MQEYPSTPRRTATSSVALPESSYTQAPCSPPPCPQYLGLSDHHTSPNPFSAPSLSEPRHSEADSPAPFPGNITRSSFSSPSAAAFDTDFELQYPIYSQSSSISTAASINAPVLNAESALRPFSTLTAASTLLDLASSPSRPRQYKPFTFSPSPRSHAGNAKSRAYLRSPYASPVKASPFSYLQSQSEAPFNNGSQSSMFSTASPATYDGLLTSPDLGLPLDYRAWNQSRPPSFTFEQSPAFTYTSPQKRAITASPGLESYPGTSSPSRALEALEDESHSDDASSAWEHDESASEGGLLDQRVADEDGDIRVCGYRDFRSILLEDRMSSMGDMHHGSVPTSLNGPVGNTLRSTTPPSTRAIMGSPRRNTTPHREAAGTTLLISTHTSPSYTNAEETISPDASTGAKSIYCRLTASLSRNAHPIGASESPGPQSQAFSRGVKPKETARRRLRMRKADNSTALILDGHDKQVQDACLRSRSIHQVGSKSGADDEKLRVHVRVENAIVPLPLAGISKQLGVGIASSPSQVLRPSRIPSLAYPSFDSVDTPLSSGRRSRAFRATSKSLSTPATHTKVNGGFEDQQKQPPVFLHEKTKAEKLAALLTDLGTMKIPPQTTEMMTTHRLSLLPFHDFVSRHLRQMLAPIGSSPFSSPLSSLSSVASSPEKPLTSVEQARRSLVLPPFYSASEHSPGRFRVRRVTRHLGNAADEEVPISKQLAKSRTTDSLRIKLPPISSSRTTGSSRLGSHRPFLSSAKAWSDVSDAPPVRAAGSSRTPRTKQATQHGRSAVKDISSQMPLVLDTRAYARSPPRTRRQFVLPTKDDLDKRRPQGKPAPQRRGMVRAERHAARAQLKRKAAEREEQKMNKRQRLTGPALGEADSVDSDSVRGIDEKDERSETRNHLISCRYSESADIVYLIATDPSEIPKRTLPSDIPIRAVYPRWYRRFPIPTPVDESTMQLIGSLAGASYNAPRSQSDLYTPRFVKGRGASKVGLCPICVEPCTRGGEGKNLWLSMKFRISTTGTPFSPPIAFRTIKHISTSKYEKSQLVQGRCHKCKKWVNVEGVKDVEVKVPEIYWYILSSSSVTLTYMSYTLLYSTLLSSGSLCSRFALALHWDYDSLSRHGIPLGFLLALSCVALFALSPPSSLIAHLHLSQLAAARNVQFFAYHFSLQVVPDESDMLFPM</sequence>
<name>A0ACC1T4C8_9APHY</name>
<accession>A0ACC1T4C8</accession>
<organism evidence="1 2">
    <name type="scientific">Phlebia brevispora</name>
    <dbReference type="NCBI Taxonomy" id="194682"/>
    <lineage>
        <taxon>Eukaryota</taxon>
        <taxon>Fungi</taxon>
        <taxon>Dikarya</taxon>
        <taxon>Basidiomycota</taxon>
        <taxon>Agaricomycotina</taxon>
        <taxon>Agaricomycetes</taxon>
        <taxon>Polyporales</taxon>
        <taxon>Meruliaceae</taxon>
        <taxon>Phlebia</taxon>
    </lineage>
</organism>
<keyword evidence="2" id="KW-1185">Reference proteome</keyword>